<evidence type="ECO:0000256" key="3">
    <source>
        <dbReference type="ARBA" id="ARBA00022989"/>
    </source>
</evidence>
<feature type="transmembrane region" description="Helical" evidence="6">
    <location>
        <begin position="381"/>
        <end position="401"/>
    </location>
</feature>
<keyword evidence="9" id="KW-1185">Reference proteome</keyword>
<evidence type="ECO:0000256" key="1">
    <source>
        <dbReference type="ARBA" id="ARBA00004141"/>
    </source>
</evidence>
<dbReference type="GO" id="GO:0005886">
    <property type="term" value="C:plasma membrane"/>
    <property type="evidence" value="ECO:0007669"/>
    <property type="project" value="TreeGrafter"/>
</dbReference>
<name>A0A8E2DPY3_9APHY</name>
<dbReference type="InterPro" id="IPR036259">
    <property type="entry name" value="MFS_trans_sf"/>
</dbReference>
<evidence type="ECO:0000256" key="5">
    <source>
        <dbReference type="SAM" id="MobiDB-lite"/>
    </source>
</evidence>
<proteinExistence type="predicted"/>
<feature type="transmembrane region" description="Helical" evidence="6">
    <location>
        <begin position="413"/>
        <end position="438"/>
    </location>
</feature>
<sequence>MSRNSSETVAAQALADAEKQTPARDNNAASSDPNPNDRPSGAVANDKARDEYCVVLEPEDDPKTLSSARKCVVVMVISIAGLCATCASSMASFTEEGLSRTFHTSHEVTILSISLYVEGLGLGPLLVGPLSEVWGRNIIYQVSYFLFFALTWPTVFPPDIATFLVFRFITGFCASAFLSVAGGSVSDLYTNDKVATPMALYTLCIFIGPVAGPLIAGFINQNVDWRWTYRVLLMWQFVVLICLVFFVPETYVPIILKRKARRLRKKTGDDRYHAPIEREEKSLSHMILLSCYVPFKLIFYERMALALDIWTSLILGIVYLAFQAWPVIFEQVHGFDVQSTGLAFLGIGIGMVIAVALQPFWNRFNRREAEKYNGNPPPEVLLVMGQVGGVLAPLGLFWLAFTTYKSVHWIVPIIASAPFGAGVFWIFTSTFTYLVTAYRPIAASAMAANSAMRSTFAAAFPLFAGAMYSTLGTVGATALLAGLTTVMAPLPFIFYKIGARLRATSRFAA</sequence>
<dbReference type="PROSITE" id="PS50850">
    <property type="entry name" value="MFS"/>
    <property type="match status" value="1"/>
</dbReference>
<dbReference type="CDD" id="cd17323">
    <property type="entry name" value="MFS_Tpo1_MDR_like"/>
    <property type="match status" value="1"/>
</dbReference>
<dbReference type="InterPro" id="IPR011701">
    <property type="entry name" value="MFS"/>
</dbReference>
<feature type="transmembrane region" description="Helical" evidence="6">
    <location>
        <begin position="113"/>
        <end position="131"/>
    </location>
</feature>
<protein>
    <submittedName>
        <fullName evidence="8">MFS general substrate transporter</fullName>
    </submittedName>
</protein>
<feature type="transmembrane region" description="Helical" evidence="6">
    <location>
        <begin position="161"/>
        <end position="186"/>
    </location>
</feature>
<evidence type="ECO:0000313" key="8">
    <source>
        <dbReference type="EMBL" id="OCH93586.1"/>
    </source>
</evidence>
<feature type="transmembrane region" description="Helical" evidence="6">
    <location>
        <begin position="231"/>
        <end position="256"/>
    </location>
</feature>
<feature type="domain" description="Major facilitator superfamily (MFS) profile" evidence="7">
    <location>
        <begin position="73"/>
        <end position="500"/>
    </location>
</feature>
<keyword evidence="4 6" id="KW-0472">Membrane</keyword>
<evidence type="ECO:0000259" key="7">
    <source>
        <dbReference type="PROSITE" id="PS50850"/>
    </source>
</evidence>
<feature type="compositionally biased region" description="Polar residues" evidence="5">
    <location>
        <begin position="23"/>
        <end position="34"/>
    </location>
</feature>
<accession>A0A8E2DPY3</accession>
<dbReference type="EMBL" id="KV722353">
    <property type="protein sequence ID" value="OCH93586.1"/>
    <property type="molecule type" value="Genomic_DNA"/>
</dbReference>
<feature type="transmembrane region" description="Helical" evidence="6">
    <location>
        <begin position="474"/>
        <end position="495"/>
    </location>
</feature>
<evidence type="ECO:0000256" key="6">
    <source>
        <dbReference type="SAM" id="Phobius"/>
    </source>
</evidence>
<feature type="region of interest" description="Disordered" evidence="5">
    <location>
        <begin position="1"/>
        <end position="44"/>
    </location>
</feature>
<dbReference type="InterPro" id="IPR020846">
    <property type="entry name" value="MFS_dom"/>
</dbReference>
<dbReference type="PANTHER" id="PTHR23502:SF7">
    <property type="entry name" value="DRUG_PROTON ANTIPORTER YHK8-RELATED"/>
    <property type="match status" value="1"/>
</dbReference>
<organism evidence="8 9">
    <name type="scientific">Obba rivulosa</name>
    <dbReference type="NCBI Taxonomy" id="1052685"/>
    <lineage>
        <taxon>Eukaryota</taxon>
        <taxon>Fungi</taxon>
        <taxon>Dikarya</taxon>
        <taxon>Basidiomycota</taxon>
        <taxon>Agaricomycotina</taxon>
        <taxon>Agaricomycetes</taxon>
        <taxon>Polyporales</taxon>
        <taxon>Gelatoporiaceae</taxon>
        <taxon>Obba</taxon>
    </lineage>
</organism>
<evidence type="ECO:0000313" key="9">
    <source>
        <dbReference type="Proteomes" id="UP000250043"/>
    </source>
</evidence>
<keyword evidence="3 6" id="KW-1133">Transmembrane helix</keyword>
<evidence type="ECO:0000256" key="2">
    <source>
        <dbReference type="ARBA" id="ARBA00022692"/>
    </source>
</evidence>
<dbReference type="SUPFAM" id="SSF103473">
    <property type="entry name" value="MFS general substrate transporter"/>
    <property type="match status" value="1"/>
</dbReference>
<reference evidence="8 9" key="1">
    <citation type="submission" date="2016-07" db="EMBL/GenBank/DDBJ databases">
        <title>Draft genome of the white-rot fungus Obba rivulosa 3A-2.</title>
        <authorList>
            <consortium name="DOE Joint Genome Institute"/>
            <person name="Miettinen O."/>
            <person name="Riley R."/>
            <person name="Acob R."/>
            <person name="Barry K."/>
            <person name="Cullen D."/>
            <person name="De Vries R."/>
            <person name="Hainaut M."/>
            <person name="Hatakka A."/>
            <person name="Henrissat B."/>
            <person name="Hilden K."/>
            <person name="Kuo R."/>
            <person name="Labutti K."/>
            <person name="Lipzen A."/>
            <person name="Makela M.R."/>
            <person name="Sandor L."/>
            <person name="Spatafora J.W."/>
            <person name="Grigoriev I.V."/>
            <person name="Hibbett D.S."/>
        </authorList>
    </citation>
    <scope>NUCLEOTIDE SEQUENCE [LARGE SCALE GENOMIC DNA]</scope>
    <source>
        <strain evidence="8 9">3A-2</strain>
    </source>
</reference>
<keyword evidence="2 6" id="KW-0812">Transmembrane</keyword>
<feature type="transmembrane region" description="Helical" evidence="6">
    <location>
        <begin position="342"/>
        <end position="361"/>
    </location>
</feature>
<dbReference type="Pfam" id="PF07690">
    <property type="entry name" value="MFS_1"/>
    <property type="match status" value="1"/>
</dbReference>
<feature type="transmembrane region" description="Helical" evidence="6">
    <location>
        <begin position="72"/>
        <end position="93"/>
    </location>
</feature>
<dbReference type="Proteomes" id="UP000250043">
    <property type="component" value="Unassembled WGS sequence"/>
</dbReference>
<feature type="transmembrane region" description="Helical" evidence="6">
    <location>
        <begin position="138"/>
        <end position="155"/>
    </location>
</feature>
<comment type="subcellular location">
    <subcellularLocation>
        <location evidence="1">Membrane</location>
        <topology evidence="1">Multi-pass membrane protein</topology>
    </subcellularLocation>
</comment>
<gene>
    <name evidence="8" type="ORF">OBBRIDRAFT_817716</name>
</gene>
<dbReference type="OrthoDB" id="3561359at2759"/>
<dbReference type="GO" id="GO:0022857">
    <property type="term" value="F:transmembrane transporter activity"/>
    <property type="evidence" value="ECO:0007669"/>
    <property type="project" value="InterPro"/>
</dbReference>
<dbReference type="FunFam" id="1.20.1250.20:FF:000082">
    <property type="entry name" value="MFS multidrug transporter, putative"/>
    <property type="match status" value="1"/>
</dbReference>
<feature type="transmembrane region" description="Helical" evidence="6">
    <location>
        <begin position="198"/>
        <end position="219"/>
    </location>
</feature>
<feature type="transmembrane region" description="Helical" evidence="6">
    <location>
        <begin position="304"/>
        <end position="322"/>
    </location>
</feature>
<dbReference type="PANTHER" id="PTHR23502">
    <property type="entry name" value="MAJOR FACILITATOR SUPERFAMILY"/>
    <property type="match status" value="1"/>
</dbReference>
<evidence type="ECO:0000256" key="4">
    <source>
        <dbReference type="ARBA" id="ARBA00023136"/>
    </source>
</evidence>
<dbReference type="AlphaFoldDB" id="A0A8E2DPY3"/>
<dbReference type="Gene3D" id="1.20.1250.20">
    <property type="entry name" value="MFS general substrate transporter like domains"/>
    <property type="match status" value="1"/>
</dbReference>
<feature type="transmembrane region" description="Helical" evidence="6">
    <location>
        <begin position="450"/>
        <end position="468"/>
    </location>
</feature>